<organism evidence="2 3">
    <name type="scientific">Salinomyces thailandicus</name>
    <dbReference type="NCBI Taxonomy" id="706561"/>
    <lineage>
        <taxon>Eukaryota</taxon>
        <taxon>Fungi</taxon>
        <taxon>Dikarya</taxon>
        <taxon>Ascomycota</taxon>
        <taxon>Pezizomycotina</taxon>
        <taxon>Dothideomycetes</taxon>
        <taxon>Dothideomycetidae</taxon>
        <taxon>Mycosphaerellales</taxon>
        <taxon>Teratosphaeriaceae</taxon>
        <taxon>Salinomyces</taxon>
    </lineage>
</organism>
<reference evidence="2 3" key="1">
    <citation type="submission" date="2017-03" db="EMBL/GenBank/DDBJ databases">
        <title>Genomes of endolithic fungi from Antarctica.</title>
        <authorList>
            <person name="Coleine C."/>
            <person name="Masonjones S."/>
            <person name="Stajich J.E."/>
        </authorList>
    </citation>
    <scope>NUCLEOTIDE SEQUENCE [LARGE SCALE GENOMIC DNA]</scope>
    <source>
        <strain evidence="2 3">CCFEE 6315</strain>
    </source>
</reference>
<evidence type="ECO:0008006" key="4">
    <source>
        <dbReference type="Google" id="ProtNLM"/>
    </source>
</evidence>
<feature type="region of interest" description="Disordered" evidence="1">
    <location>
        <begin position="364"/>
        <end position="383"/>
    </location>
</feature>
<dbReference type="EMBL" id="NAJL01000035">
    <property type="protein sequence ID" value="TKA25407.1"/>
    <property type="molecule type" value="Genomic_DNA"/>
</dbReference>
<evidence type="ECO:0000256" key="1">
    <source>
        <dbReference type="SAM" id="MobiDB-lite"/>
    </source>
</evidence>
<protein>
    <recommendedName>
        <fullName evidence="4">SprT-like domain-containing protein</fullName>
    </recommendedName>
</protein>
<evidence type="ECO:0000313" key="3">
    <source>
        <dbReference type="Proteomes" id="UP000308549"/>
    </source>
</evidence>
<comment type="caution">
    <text evidence="2">The sequence shown here is derived from an EMBL/GenBank/DDBJ whole genome shotgun (WGS) entry which is preliminary data.</text>
</comment>
<gene>
    <name evidence="2" type="ORF">B0A50_06274</name>
</gene>
<feature type="region of interest" description="Disordered" evidence="1">
    <location>
        <begin position="1"/>
        <end position="40"/>
    </location>
</feature>
<feature type="compositionally biased region" description="Low complexity" evidence="1">
    <location>
        <begin position="21"/>
        <end position="31"/>
    </location>
</feature>
<proteinExistence type="predicted"/>
<dbReference type="Proteomes" id="UP000308549">
    <property type="component" value="Unassembled WGS sequence"/>
</dbReference>
<name>A0A4U0TTD9_9PEZI</name>
<dbReference type="OrthoDB" id="3622581at2759"/>
<accession>A0A4U0TTD9</accession>
<evidence type="ECO:0000313" key="2">
    <source>
        <dbReference type="EMBL" id="TKA25407.1"/>
    </source>
</evidence>
<sequence>MGATLPGRKRITTEPPSSQKPIDNTTTTITSPPDPPIQSLQPIFTNLNPFTLRRRASNVTALNRNFRKSNTSNKHISIRYCRLRSRRVMILQNGAHKPLEIVDKAIRSFDRPVEQWSATQRLALRDWARWWAKWKGPEDGTKPMLEAIGILGRIFFLGKLRRCTFRWTEEILKTNAIGQTRRVGMAKMEILLVPRVTSLARYELQDSRIRFVSVLLHECVHAFIMLYSCGWECQHEACMAAYKADEGWTGHGWAWVSLATAVQRISSMVFSLDITVGVLCRGTLQEFKATQYNLDNADWCRMEGLAKAEWQDYLARIQARRLETGNDAARDEMLKSRVNDLLVLDPDVFRRKFGCSKRKRLRKSRTERSTAVPAHGRQTVTPRGAEEDVDRMVDDVAKMTIRAK</sequence>
<dbReference type="AlphaFoldDB" id="A0A4U0TTD9"/>
<keyword evidence="3" id="KW-1185">Reference proteome</keyword>